<evidence type="ECO:0000256" key="3">
    <source>
        <dbReference type="ARBA" id="ARBA00023186"/>
    </source>
</evidence>
<dbReference type="SUPFAM" id="SSF52540">
    <property type="entry name" value="P-loop containing nucleoside triphosphate hydrolases"/>
    <property type="match status" value="1"/>
</dbReference>
<evidence type="ECO:0000313" key="8">
    <source>
        <dbReference type="EMBL" id="CAB3797855.1"/>
    </source>
</evidence>
<dbReference type="Gene3D" id="3.30.1220.10">
    <property type="entry name" value="CobW-like, C-terminal domain"/>
    <property type="match status" value="1"/>
</dbReference>
<dbReference type="SMART" id="SM00833">
    <property type="entry name" value="CobW_C"/>
    <property type="match status" value="1"/>
</dbReference>
<dbReference type="InterPro" id="IPR036627">
    <property type="entry name" value="CobW-likC_sf"/>
</dbReference>
<sequence>MSFRRDALASKLPVSLITGFLGSGKTTLISKLVRHPDMNRVAVIINEIGEIGIDHDLVSMSSESVSLLSNGCLCCALRTDLQETLRLLFAQRRVGEIPDFDRVVVETTGLADPAPILQTLVSDALLATQYRPDGTVTLVDAVNGAAQIEQHAEATRQIALADRILISKTDLASPDAVASLERRIAGINRQASIVHIVNGQIDPASICGLGLASSLAGPATLRFLGERDEDSGTGDGPYLGKQLTPLHDPEISTLSLRFDKPFTWSVFTSAMSLLTSMRGPDLLRVKGIVNVDGAPVLVQAVQHIFHEPVSLDRWPSEDTGSRIVFITRNIDADAIRSLFTAVTALGEGGVKP</sequence>
<dbReference type="InterPro" id="IPR011629">
    <property type="entry name" value="CobW-like_C"/>
</dbReference>
<dbReference type="EMBL" id="CADIKM010000027">
    <property type="protein sequence ID" value="CAB3797855.1"/>
    <property type="molecule type" value="Genomic_DNA"/>
</dbReference>
<organism evidence="8 9">
    <name type="scientific">Pararobbsia alpina</name>
    <dbReference type="NCBI Taxonomy" id="621374"/>
    <lineage>
        <taxon>Bacteria</taxon>
        <taxon>Pseudomonadati</taxon>
        <taxon>Pseudomonadota</taxon>
        <taxon>Betaproteobacteria</taxon>
        <taxon>Burkholderiales</taxon>
        <taxon>Burkholderiaceae</taxon>
        <taxon>Pararobbsia</taxon>
    </lineage>
</organism>
<keyword evidence="1" id="KW-0547">Nucleotide-binding</keyword>
<feature type="domain" description="CobW C-terminal" evidence="7">
    <location>
        <begin position="251"/>
        <end position="343"/>
    </location>
</feature>
<dbReference type="InterPro" id="IPR003495">
    <property type="entry name" value="CobW/HypB/UreG_nucleotide-bd"/>
</dbReference>
<evidence type="ECO:0000256" key="6">
    <source>
        <dbReference type="ARBA" id="ARBA00049117"/>
    </source>
</evidence>
<dbReference type="Gene3D" id="3.40.50.300">
    <property type="entry name" value="P-loop containing nucleotide triphosphate hydrolases"/>
    <property type="match status" value="1"/>
</dbReference>
<dbReference type="Pfam" id="PF02492">
    <property type="entry name" value="cobW"/>
    <property type="match status" value="1"/>
</dbReference>
<dbReference type="PANTHER" id="PTHR13748:SF62">
    <property type="entry name" value="COBW DOMAIN-CONTAINING PROTEIN"/>
    <property type="match status" value="1"/>
</dbReference>
<evidence type="ECO:0000256" key="5">
    <source>
        <dbReference type="ARBA" id="ARBA00045658"/>
    </source>
</evidence>
<protein>
    <submittedName>
        <fullName evidence="8">P-loop guanosine triphosphatase YjiA</fullName>
        <ecNumber evidence="8">3.6.-.-</ecNumber>
    </submittedName>
</protein>
<gene>
    <name evidence="8" type="primary">yjiA_3</name>
    <name evidence="8" type="ORF">LMG28138_04334</name>
</gene>
<dbReference type="InterPro" id="IPR051316">
    <property type="entry name" value="Zinc-reg_GTPase_activator"/>
</dbReference>
<dbReference type="Pfam" id="PF07683">
    <property type="entry name" value="CobW_C"/>
    <property type="match status" value="1"/>
</dbReference>
<evidence type="ECO:0000256" key="1">
    <source>
        <dbReference type="ARBA" id="ARBA00022741"/>
    </source>
</evidence>
<dbReference type="RefSeq" id="WP_175106847.1">
    <property type="nucleotide sequence ID" value="NZ_CADIKM010000027.1"/>
</dbReference>
<dbReference type="GO" id="GO:0005737">
    <property type="term" value="C:cytoplasm"/>
    <property type="evidence" value="ECO:0007669"/>
    <property type="project" value="TreeGrafter"/>
</dbReference>
<evidence type="ECO:0000256" key="4">
    <source>
        <dbReference type="ARBA" id="ARBA00034320"/>
    </source>
</evidence>
<keyword evidence="9" id="KW-1185">Reference proteome</keyword>
<evidence type="ECO:0000259" key="7">
    <source>
        <dbReference type="SMART" id="SM00833"/>
    </source>
</evidence>
<comment type="similarity">
    <text evidence="4">Belongs to the SIMIBI class G3E GTPase family. ZNG1 subfamily.</text>
</comment>
<evidence type="ECO:0000313" key="9">
    <source>
        <dbReference type="Proteomes" id="UP000494115"/>
    </source>
</evidence>
<name>A0A6S7BFI0_9BURK</name>
<dbReference type="AlphaFoldDB" id="A0A6S7BFI0"/>
<accession>A0A6S7BFI0</accession>
<dbReference type="GO" id="GO:0016787">
    <property type="term" value="F:hydrolase activity"/>
    <property type="evidence" value="ECO:0007669"/>
    <property type="project" value="UniProtKB-KW"/>
</dbReference>
<dbReference type="SUPFAM" id="SSF90002">
    <property type="entry name" value="Hypothetical protein YjiA, C-terminal domain"/>
    <property type="match status" value="1"/>
</dbReference>
<dbReference type="CDD" id="cd03112">
    <property type="entry name" value="CobW-like"/>
    <property type="match status" value="1"/>
</dbReference>
<comment type="catalytic activity">
    <reaction evidence="6">
        <text>GTP + H2O = GDP + phosphate + H(+)</text>
        <dbReference type="Rhea" id="RHEA:19669"/>
        <dbReference type="ChEBI" id="CHEBI:15377"/>
        <dbReference type="ChEBI" id="CHEBI:15378"/>
        <dbReference type="ChEBI" id="CHEBI:37565"/>
        <dbReference type="ChEBI" id="CHEBI:43474"/>
        <dbReference type="ChEBI" id="CHEBI:58189"/>
    </reaction>
    <physiologicalReaction direction="left-to-right" evidence="6">
        <dbReference type="Rhea" id="RHEA:19670"/>
    </physiologicalReaction>
</comment>
<dbReference type="Proteomes" id="UP000494115">
    <property type="component" value="Unassembled WGS sequence"/>
</dbReference>
<dbReference type="PANTHER" id="PTHR13748">
    <property type="entry name" value="COBW-RELATED"/>
    <property type="match status" value="1"/>
</dbReference>
<dbReference type="EC" id="3.6.-.-" evidence="8"/>
<dbReference type="InterPro" id="IPR027417">
    <property type="entry name" value="P-loop_NTPase"/>
</dbReference>
<keyword evidence="3" id="KW-0143">Chaperone</keyword>
<dbReference type="GO" id="GO:0000166">
    <property type="term" value="F:nucleotide binding"/>
    <property type="evidence" value="ECO:0007669"/>
    <property type="project" value="UniProtKB-KW"/>
</dbReference>
<keyword evidence="2 8" id="KW-0378">Hydrolase</keyword>
<reference evidence="8 9" key="1">
    <citation type="submission" date="2020-04" db="EMBL/GenBank/DDBJ databases">
        <authorList>
            <person name="De Canck E."/>
        </authorList>
    </citation>
    <scope>NUCLEOTIDE SEQUENCE [LARGE SCALE GENOMIC DNA]</scope>
    <source>
        <strain evidence="8 9">LMG 28138</strain>
    </source>
</reference>
<evidence type="ECO:0000256" key="2">
    <source>
        <dbReference type="ARBA" id="ARBA00022801"/>
    </source>
</evidence>
<proteinExistence type="inferred from homology"/>
<comment type="function">
    <text evidence="5">Zinc chaperone that directly transfers zinc cofactor to target proteins, thereby activating them. Zinc is transferred from the CXCC motif in the GTPase domain to the zinc binding site in target proteins in a process requiring GTP hydrolysis.</text>
</comment>